<reference evidence="2" key="1">
    <citation type="journal article" date="2021" name="Syst. Appl. Microbiol.">
        <title>Roseomonas hellenica sp. nov., isolated from roots of wild-growing Alkanna tinctoria.</title>
        <authorList>
            <person name="Rat A."/>
            <person name="Naranjo H.D."/>
            <person name="Lebbe L."/>
            <person name="Cnockaert M."/>
            <person name="Krigas N."/>
            <person name="Grigoriadou K."/>
            <person name="Maloupa E."/>
            <person name="Willems A."/>
        </authorList>
    </citation>
    <scope>NUCLEOTIDE SEQUENCE [LARGE SCALE GENOMIC DNA]</scope>
    <source>
        <strain evidence="2">LMG 31159</strain>
    </source>
</reference>
<name>A0ABS5EQ21_9PROT</name>
<evidence type="ECO:0000313" key="1">
    <source>
        <dbReference type="EMBL" id="MBR0653060.1"/>
    </source>
</evidence>
<dbReference type="Proteomes" id="UP000698752">
    <property type="component" value="Unassembled WGS sequence"/>
</dbReference>
<gene>
    <name evidence="1" type="ORF">GXW78_25615</name>
</gene>
<proteinExistence type="predicted"/>
<dbReference type="EMBL" id="JAAEDI010000039">
    <property type="protein sequence ID" value="MBR0653060.1"/>
    <property type="molecule type" value="Genomic_DNA"/>
</dbReference>
<evidence type="ECO:0000313" key="2">
    <source>
        <dbReference type="Proteomes" id="UP000698752"/>
    </source>
</evidence>
<organism evidence="1 2">
    <name type="scientific">Neoroseomonas terrae</name>
    <dbReference type="NCBI Taxonomy" id="424799"/>
    <lineage>
        <taxon>Bacteria</taxon>
        <taxon>Pseudomonadati</taxon>
        <taxon>Pseudomonadota</taxon>
        <taxon>Alphaproteobacteria</taxon>
        <taxon>Acetobacterales</taxon>
        <taxon>Acetobacteraceae</taxon>
        <taxon>Neoroseomonas</taxon>
    </lineage>
</organism>
<comment type="caution">
    <text evidence="1">The sequence shown here is derived from an EMBL/GenBank/DDBJ whole genome shotgun (WGS) entry which is preliminary data.</text>
</comment>
<accession>A0ABS5EQ21</accession>
<keyword evidence="2" id="KW-1185">Reference proteome</keyword>
<protein>
    <submittedName>
        <fullName evidence="1">Uncharacterized protein</fullName>
    </submittedName>
</protein>
<sequence length="113" mass="12510">MGGMNSGRRGWKATVEGCRTLQLDVNQVTRAARRALRNQTDATPVVHRSVWSWTMDGDAAPRAGASVTLSLQRLHGAARLQFDIAQPTHRTGPRDQTVNLETTPCPYGGVRWW</sequence>
<dbReference type="RefSeq" id="WP_211871769.1">
    <property type="nucleotide sequence ID" value="NZ_JAAEDI010000039.1"/>
</dbReference>